<dbReference type="EMBL" id="AP022578">
    <property type="protein sequence ID" value="BBX88240.1"/>
    <property type="molecule type" value="Genomic_DNA"/>
</dbReference>
<protein>
    <recommendedName>
        <fullName evidence="6">FtsK domain-containing protein</fullName>
    </recommendedName>
</protein>
<proteinExistence type="predicted"/>
<keyword evidence="1" id="KW-0677">Repeat</keyword>
<dbReference type="PANTHER" id="PTHR22683">
    <property type="entry name" value="SPORULATION PROTEIN RELATED"/>
    <property type="match status" value="1"/>
</dbReference>
<dbReference type="Proteomes" id="UP000465609">
    <property type="component" value="Plasmid pJCM15296"/>
</dbReference>
<organism evidence="7 8">
    <name type="scientific">Mycolicibacterium aubagnense</name>
    <dbReference type="NCBI Taxonomy" id="319707"/>
    <lineage>
        <taxon>Bacteria</taxon>
        <taxon>Bacillati</taxon>
        <taxon>Actinomycetota</taxon>
        <taxon>Actinomycetes</taxon>
        <taxon>Mycobacteriales</taxon>
        <taxon>Mycobacteriaceae</taxon>
        <taxon>Mycolicibacterium</taxon>
    </lineage>
</organism>
<feature type="binding site" evidence="4">
    <location>
        <begin position="514"/>
        <end position="521"/>
    </location>
    <ligand>
        <name>ATP</name>
        <dbReference type="ChEBI" id="CHEBI:30616"/>
    </ligand>
</feature>
<dbReference type="PROSITE" id="PS50901">
    <property type="entry name" value="FTSK"/>
    <property type="match status" value="3"/>
</dbReference>
<evidence type="ECO:0000256" key="1">
    <source>
        <dbReference type="ARBA" id="ARBA00022737"/>
    </source>
</evidence>
<evidence type="ECO:0000313" key="8">
    <source>
        <dbReference type="Proteomes" id="UP000465609"/>
    </source>
</evidence>
<dbReference type="PANTHER" id="PTHR22683:SF1">
    <property type="entry name" value="TYPE VII SECRETION SYSTEM PROTEIN ESSC"/>
    <property type="match status" value="1"/>
</dbReference>
<keyword evidence="2 4" id="KW-0547">Nucleotide-binding</keyword>
<sequence>MKMSLGDGYVIDVSRDALLARDQKAQGEFWVTPDLLSDAETRAIVRRLARYHADADRVTASAAPRLSSVDLGDLTGIKDFARLDLDKLWARTSLGPPQANSEGDYLWGEDWLRIPVGRDSNGNTFYIDLKETHEFSGGGFHVVVVGTTGSGKSEFLKTLVLGGCLTHSPQSLVVAVFDFKGSSLVHSLYGLPHLVAGQNNLRSDSMWMDRMADVLFGEFEIRKQALDRAGVGDIAEYEYLRIHKKEKLRPLPHMMLVVDEFTQMFGECEAAKEVIDEGLRQGRSLGIRVVLGSQQLGHVMSSGLLTNVPHRVALRTGGEGVSRAVIESDEADRLPKKPAGAGYHRIYGDKHLSRVQFAYTSGVYVKSSDVVRSEEVRTAAGYVVPQDFTVTPMGELSIPQPVEAVAAPVAAPQTVIGPDGREMKKIQVANQALRSAYTLPLPPPMWLPPLAPLQADDLVRRTRRRGKPWDVNYGEADADATELALPVGMEDRPFDHKQYVYAPDLTQGNLFVVGLSRSGKSTAIATMITAGALKYTPRRVQFYIVSMAGTDYEAVQGLPHVGGYAQDGDPETVRRIFAEMNALVAQRADSFKAHGLTLDRFRRRKFGSEPGSYPEDGYGDVFLVIDGWELFGSAERFEKLIDKDVVPLMTVGPAYGVHMVIAAGSYIRSGIRSTMWPRLTNFLEFKLDSTDTSRTTDNNKMAAKVPFGSRQEFLDDAERDTDDDDDSSSEDDVAPEPRMVTVRIAGRGISMNGYHFQAGEPKVAVGPHVVDLSEALPHIKAVAASYPPAPRVHLLPTRITLDEVIAQTTRPPSPPLVPLGISELDMKPVYADFKRNPHLLITGRPNCGLSSAVTSVAQSIMDVYSPQQAKFYVVDPLRSQLEVVEGEHLGEYVHQEDEARQVFYDLAEMLTARIPTEKLTQAQLREAHRSWSGPEIFVLVDRIEEVQQWDRGGFPMAGEIPKVNPLSFLAPLVTRADEVGLHFVIGRRLDTSFSNRVWQDPIVSKLMTAKSAIIMDGDPADGPVIEDVRAQKSVPGRGLYLTEAGTAALQFGLPRPVGGPR</sequence>
<dbReference type="InterPro" id="IPR050206">
    <property type="entry name" value="FtsK/SpoIIIE/SftA"/>
</dbReference>
<keyword evidence="7" id="KW-0614">Plasmid</keyword>
<feature type="compositionally biased region" description="Acidic residues" evidence="5">
    <location>
        <begin position="714"/>
        <end position="734"/>
    </location>
</feature>
<gene>
    <name evidence="7" type="ORF">MAUB_64410</name>
</gene>
<dbReference type="Pfam" id="PF01580">
    <property type="entry name" value="FtsK_SpoIIIE"/>
    <property type="match status" value="3"/>
</dbReference>
<feature type="region of interest" description="Disordered" evidence="5">
    <location>
        <begin position="712"/>
        <end position="738"/>
    </location>
</feature>
<evidence type="ECO:0000313" key="7">
    <source>
        <dbReference type="EMBL" id="BBX88240.1"/>
    </source>
</evidence>
<feature type="domain" description="FtsK" evidence="6">
    <location>
        <begin position="122"/>
        <end position="323"/>
    </location>
</feature>
<name>A0ABN5Z282_9MYCO</name>
<geneLocation type="plasmid" evidence="7 8">
    <name>pJCM15296</name>
</geneLocation>
<dbReference type="Gene3D" id="3.40.50.300">
    <property type="entry name" value="P-loop containing nucleotide triphosphate hydrolases"/>
    <property type="match status" value="3"/>
</dbReference>
<dbReference type="InterPro" id="IPR002543">
    <property type="entry name" value="FtsK_dom"/>
</dbReference>
<evidence type="ECO:0000256" key="4">
    <source>
        <dbReference type="PROSITE-ProRule" id="PRU00289"/>
    </source>
</evidence>
<feature type="domain" description="FtsK" evidence="6">
    <location>
        <begin position="497"/>
        <end position="694"/>
    </location>
</feature>
<feature type="binding site" evidence="4">
    <location>
        <begin position="146"/>
        <end position="153"/>
    </location>
    <ligand>
        <name>ATP</name>
        <dbReference type="ChEBI" id="CHEBI:30616"/>
    </ligand>
</feature>
<evidence type="ECO:0000256" key="2">
    <source>
        <dbReference type="ARBA" id="ARBA00022741"/>
    </source>
</evidence>
<dbReference type="InterPro" id="IPR027417">
    <property type="entry name" value="P-loop_NTPase"/>
</dbReference>
<evidence type="ECO:0000256" key="3">
    <source>
        <dbReference type="ARBA" id="ARBA00022840"/>
    </source>
</evidence>
<keyword evidence="3 4" id="KW-0067">ATP-binding</keyword>
<dbReference type="NCBIfam" id="TIGR03925">
    <property type="entry name" value="T7SS_EccC_b"/>
    <property type="match status" value="1"/>
</dbReference>
<keyword evidence="8" id="KW-1185">Reference proteome</keyword>
<accession>A0ABN5Z282</accession>
<feature type="domain" description="FtsK" evidence="6">
    <location>
        <begin position="826"/>
        <end position="1021"/>
    </location>
</feature>
<reference evidence="7 8" key="1">
    <citation type="journal article" date="2019" name="Emerg. Microbes Infect.">
        <title>Comprehensive subspecies identification of 175 nontuberculous mycobacteria species based on 7547 genomic profiles.</title>
        <authorList>
            <person name="Matsumoto Y."/>
            <person name="Kinjo T."/>
            <person name="Motooka D."/>
            <person name="Nabeya D."/>
            <person name="Jung N."/>
            <person name="Uechi K."/>
            <person name="Horii T."/>
            <person name="Iida T."/>
            <person name="Fujita J."/>
            <person name="Nakamura S."/>
        </authorList>
    </citation>
    <scope>NUCLEOTIDE SEQUENCE [LARGE SCALE GENOMIC DNA]</scope>
    <source>
        <strain evidence="7 8">JCM 15296</strain>
        <plasmid evidence="7">pJCM15296</plasmid>
    </source>
</reference>
<feature type="binding site" evidence="4">
    <location>
        <begin position="843"/>
        <end position="850"/>
    </location>
    <ligand>
        <name>ATP</name>
        <dbReference type="ChEBI" id="CHEBI:30616"/>
    </ligand>
</feature>
<dbReference type="SUPFAM" id="SSF52540">
    <property type="entry name" value="P-loop containing nucleoside triphosphate hydrolases"/>
    <property type="match status" value="2"/>
</dbReference>
<dbReference type="InterPro" id="IPR023837">
    <property type="entry name" value="EccCb-like_Actinobacteria"/>
</dbReference>
<evidence type="ECO:0000259" key="6">
    <source>
        <dbReference type="PROSITE" id="PS50901"/>
    </source>
</evidence>
<evidence type="ECO:0000256" key="5">
    <source>
        <dbReference type="SAM" id="MobiDB-lite"/>
    </source>
</evidence>